<evidence type="ECO:0000256" key="5">
    <source>
        <dbReference type="ARBA" id="ARBA00022691"/>
    </source>
</evidence>
<evidence type="ECO:0000256" key="4">
    <source>
        <dbReference type="ARBA" id="ARBA00022679"/>
    </source>
</evidence>
<feature type="binding site" evidence="6">
    <location>
        <position position="77"/>
    </location>
    <ligand>
        <name>S-adenosyl-L-methionine</name>
        <dbReference type="ChEBI" id="CHEBI:59789"/>
    </ligand>
</feature>
<gene>
    <name evidence="6" type="primary">rsmH</name>
    <name evidence="7" type="ORF">A2561_04020</name>
</gene>
<dbReference type="EC" id="2.1.1.199" evidence="6"/>
<dbReference type="GO" id="GO:0070475">
    <property type="term" value="P:rRNA base methylation"/>
    <property type="evidence" value="ECO:0007669"/>
    <property type="project" value="UniProtKB-UniRule"/>
</dbReference>
<evidence type="ECO:0000256" key="2">
    <source>
        <dbReference type="ARBA" id="ARBA00022552"/>
    </source>
</evidence>
<reference evidence="7 8" key="1">
    <citation type="journal article" date="2016" name="Nat. Commun.">
        <title>Thousands of microbial genomes shed light on interconnected biogeochemical processes in an aquifer system.</title>
        <authorList>
            <person name="Anantharaman K."/>
            <person name="Brown C.T."/>
            <person name="Hug L.A."/>
            <person name="Sharon I."/>
            <person name="Castelle C.J."/>
            <person name="Probst A.J."/>
            <person name="Thomas B.C."/>
            <person name="Singh A."/>
            <person name="Wilkins M.J."/>
            <person name="Karaoz U."/>
            <person name="Brodie E.L."/>
            <person name="Williams K.H."/>
            <person name="Hubbard S.S."/>
            <person name="Banfield J.F."/>
        </authorList>
    </citation>
    <scope>NUCLEOTIDE SEQUENCE [LARGE SCALE GENOMIC DNA]</scope>
</reference>
<evidence type="ECO:0000256" key="1">
    <source>
        <dbReference type="ARBA" id="ARBA00010396"/>
    </source>
</evidence>
<keyword evidence="6" id="KW-0963">Cytoplasm</keyword>
<dbReference type="PANTHER" id="PTHR11265:SF0">
    <property type="entry name" value="12S RRNA N4-METHYLCYTIDINE METHYLTRANSFERASE"/>
    <property type="match status" value="1"/>
</dbReference>
<dbReference type="HAMAP" id="MF_01007">
    <property type="entry name" value="16SrRNA_methyltr_H"/>
    <property type="match status" value="1"/>
</dbReference>
<dbReference type="InterPro" id="IPR023397">
    <property type="entry name" value="SAM-dep_MeTrfase_MraW_recog"/>
</dbReference>
<keyword evidence="2 6" id="KW-0698">rRNA processing</keyword>
<dbReference type="AlphaFoldDB" id="A0A1G2JKD6"/>
<feature type="binding site" evidence="6">
    <location>
        <begin position="30"/>
        <end position="32"/>
    </location>
    <ligand>
        <name>S-adenosyl-L-methionine</name>
        <dbReference type="ChEBI" id="CHEBI:59789"/>
    </ligand>
</feature>
<evidence type="ECO:0000256" key="3">
    <source>
        <dbReference type="ARBA" id="ARBA00022603"/>
    </source>
</evidence>
<dbReference type="GO" id="GO:0071424">
    <property type="term" value="F:rRNA (cytosine-N4-)-methyltransferase activity"/>
    <property type="evidence" value="ECO:0007669"/>
    <property type="project" value="UniProtKB-UniRule"/>
</dbReference>
<comment type="similarity">
    <text evidence="1 6">Belongs to the methyltransferase superfamily. RsmH family.</text>
</comment>
<dbReference type="EMBL" id="MHPU01000040">
    <property type="protein sequence ID" value="OGZ87606.1"/>
    <property type="molecule type" value="Genomic_DNA"/>
</dbReference>
<dbReference type="PANTHER" id="PTHR11265">
    <property type="entry name" value="S-ADENOSYL-METHYLTRANSFERASE MRAW"/>
    <property type="match status" value="1"/>
</dbReference>
<dbReference type="InterPro" id="IPR002903">
    <property type="entry name" value="RsmH"/>
</dbReference>
<protein>
    <recommendedName>
        <fullName evidence="6">Ribosomal RNA small subunit methyltransferase H</fullName>
        <ecNumber evidence="6">2.1.1.199</ecNumber>
    </recommendedName>
    <alternativeName>
        <fullName evidence="6">16S rRNA m(4)C1402 methyltransferase</fullName>
    </alternativeName>
    <alternativeName>
        <fullName evidence="6">rRNA (cytosine-N(4)-)-methyltransferase RsmH</fullName>
    </alternativeName>
</protein>
<keyword evidence="5 6" id="KW-0949">S-adenosyl-L-methionine</keyword>
<feature type="binding site" evidence="6">
    <location>
        <position position="98"/>
    </location>
    <ligand>
        <name>S-adenosyl-L-methionine</name>
        <dbReference type="ChEBI" id="CHEBI:59789"/>
    </ligand>
</feature>
<comment type="subcellular location">
    <subcellularLocation>
        <location evidence="6">Cytoplasm</location>
    </subcellularLocation>
</comment>
<comment type="catalytic activity">
    <reaction evidence="6">
        <text>cytidine(1402) in 16S rRNA + S-adenosyl-L-methionine = N(4)-methylcytidine(1402) in 16S rRNA + S-adenosyl-L-homocysteine + H(+)</text>
        <dbReference type="Rhea" id="RHEA:42928"/>
        <dbReference type="Rhea" id="RHEA-COMP:10286"/>
        <dbReference type="Rhea" id="RHEA-COMP:10287"/>
        <dbReference type="ChEBI" id="CHEBI:15378"/>
        <dbReference type="ChEBI" id="CHEBI:57856"/>
        <dbReference type="ChEBI" id="CHEBI:59789"/>
        <dbReference type="ChEBI" id="CHEBI:74506"/>
        <dbReference type="ChEBI" id="CHEBI:82748"/>
        <dbReference type="EC" id="2.1.1.199"/>
    </reaction>
</comment>
<evidence type="ECO:0000256" key="6">
    <source>
        <dbReference type="HAMAP-Rule" id="MF_01007"/>
    </source>
</evidence>
<keyword evidence="4 6" id="KW-0808">Transferase</keyword>
<dbReference type="NCBIfam" id="TIGR00006">
    <property type="entry name" value="16S rRNA (cytosine(1402)-N(4))-methyltransferase RsmH"/>
    <property type="match status" value="1"/>
</dbReference>
<organism evidence="7 8">
    <name type="scientific">Candidatus Staskawiczbacteria bacterium RIFOXYD1_FULL_32_13</name>
    <dbReference type="NCBI Taxonomy" id="1802234"/>
    <lineage>
        <taxon>Bacteria</taxon>
        <taxon>Candidatus Staskawicziibacteriota</taxon>
    </lineage>
</organism>
<feature type="binding site" evidence="6">
    <location>
        <position position="105"/>
    </location>
    <ligand>
        <name>S-adenosyl-L-methionine</name>
        <dbReference type="ChEBI" id="CHEBI:59789"/>
    </ligand>
</feature>
<dbReference type="GO" id="GO:0005737">
    <property type="term" value="C:cytoplasm"/>
    <property type="evidence" value="ECO:0007669"/>
    <property type="project" value="UniProtKB-SubCell"/>
</dbReference>
<evidence type="ECO:0000313" key="7">
    <source>
        <dbReference type="EMBL" id="OGZ87606.1"/>
    </source>
</evidence>
<accession>A0A1G2JKD6</accession>
<name>A0A1G2JKD6_9BACT</name>
<dbReference type="Pfam" id="PF01795">
    <property type="entry name" value="Methyltransf_5"/>
    <property type="match status" value="1"/>
</dbReference>
<dbReference type="PIRSF" id="PIRSF004486">
    <property type="entry name" value="MraW"/>
    <property type="match status" value="1"/>
</dbReference>
<dbReference type="InterPro" id="IPR029063">
    <property type="entry name" value="SAM-dependent_MTases_sf"/>
</dbReference>
<dbReference type="SUPFAM" id="SSF81799">
    <property type="entry name" value="Putative methyltransferase TM0872, insert domain"/>
    <property type="match status" value="1"/>
</dbReference>
<feature type="binding site" evidence="6">
    <location>
        <position position="50"/>
    </location>
    <ligand>
        <name>S-adenosyl-L-methionine</name>
        <dbReference type="ChEBI" id="CHEBI:59789"/>
    </ligand>
</feature>
<comment type="caution">
    <text evidence="7">The sequence shown here is derived from an EMBL/GenBank/DDBJ whole genome shotgun (WGS) entry which is preliminary data.</text>
</comment>
<evidence type="ECO:0000313" key="8">
    <source>
        <dbReference type="Proteomes" id="UP000178935"/>
    </source>
</evidence>
<dbReference type="SUPFAM" id="SSF53335">
    <property type="entry name" value="S-adenosyl-L-methionine-dependent methyltransferases"/>
    <property type="match status" value="1"/>
</dbReference>
<sequence length="302" mass="34359">MHIPVLLNEVIEYLDPKANENFVDCTIGQGGHTKVILEKNAPNGKVLGIDLDAKQIENCKLLKREFGERLILVNDNYANLTDIINKNNFTKVNGILADIGFSSFQIEGSTRGFSFLKDENLDMRYSTEITNDKLQITNTLTAKKIVNEFSQQELEKILEEYGEERFAKQIAKKITEERKINKIETTFELVEVIKKAIPAKFQYDRIHCATRTFQALRIAVNGELENLKKFLPQALSVLSSDGRLVIISFHSLEDRIVKNYFKQEAEKGTIKILTKKPIEATEGEINNNARARSAKLRAIVKL</sequence>
<proteinExistence type="inferred from homology"/>
<dbReference type="Proteomes" id="UP000178935">
    <property type="component" value="Unassembled WGS sequence"/>
</dbReference>
<comment type="function">
    <text evidence="6">Specifically methylates the N4 position of cytidine in position 1402 (C1402) of 16S rRNA.</text>
</comment>
<dbReference type="Gene3D" id="1.10.150.170">
    <property type="entry name" value="Putative methyltransferase TM0872, insert domain"/>
    <property type="match status" value="1"/>
</dbReference>
<dbReference type="Gene3D" id="3.40.50.150">
    <property type="entry name" value="Vaccinia Virus protein VP39"/>
    <property type="match status" value="1"/>
</dbReference>
<keyword evidence="3 6" id="KW-0489">Methyltransferase</keyword>